<feature type="transmembrane region" description="Helical" evidence="8">
    <location>
        <begin position="222"/>
        <end position="246"/>
    </location>
</feature>
<dbReference type="InterPro" id="IPR051449">
    <property type="entry name" value="ABC-2_transporter_component"/>
</dbReference>
<dbReference type="Pfam" id="PF12698">
    <property type="entry name" value="ABC2_membrane_3"/>
    <property type="match status" value="1"/>
</dbReference>
<feature type="transmembrane region" description="Helical" evidence="8">
    <location>
        <begin position="252"/>
        <end position="275"/>
    </location>
</feature>
<evidence type="ECO:0000313" key="11">
    <source>
        <dbReference type="Proteomes" id="UP001163821"/>
    </source>
</evidence>
<evidence type="ECO:0000256" key="1">
    <source>
        <dbReference type="ARBA" id="ARBA00004651"/>
    </source>
</evidence>
<comment type="subcellular location">
    <subcellularLocation>
        <location evidence="1 8">Cell membrane</location>
        <topology evidence="1 8">Multi-pass membrane protein</topology>
    </subcellularLocation>
</comment>
<evidence type="ECO:0000256" key="5">
    <source>
        <dbReference type="ARBA" id="ARBA00022692"/>
    </source>
</evidence>
<comment type="caution">
    <text evidence="10">The sequence shown here is derived from an EMBL/GenBank/DDBJ whole genome shotgun (WGS) entry which is preliminary data.</text>
</comment>
<dbReference type="GO" id="GO:0140359">
    <property type="term" value="F:ABC-type transporter activity"/>
    <property type="evidence" value="ECO:0007669"/>
    <property type="project" value="InterPro"/>
</dbReference>
<evidence type="ECO:0000259" key="9">
    <source>
        <dbReference type="PROSITE" id="PS51012"/>
    </source>
</evidence>
<dbReference type="InterPro" id="IPR047817">
    <property type="entry name" value="ABC2_TM_bact-type"/>
</dbReference>
<feature type="transmembrane region" description="Helical" evidence="8">
    <location>
        <begin position="282"/>
        <end position="305"/>
    </location>
</feature>
<dbReference type="PRINTS" id="PR00164">
    <property type="entry name" value="ABC2TRNSPORT"/>
</dbReference>
<reference evidence="10" key="1">
    <citation type="submission" date="2022-10" db="EMBL/GenBank/DDBJ databases">
        <title>Gaoshiqiia sediminis gen. nov., sp. nov., isolated from coastal sediment.</title>
        <authorList>
            <person name="Yu W.X."/>
            <person name="Mu D.S."/>
            <person name="Du J.Z."/>
            <person name="Liang Y.Q."/>
        </authorList>
    </citation>
    <scope>NUCLEOTIDE SEQUENCE</scope>
    <source>
        <strain evidence="10">A06</strain>
    </source>
</reference>
<feature type="transmembrane region" description="Helical" evidence="8">
    <location>
        <begin position="21"/>
        <end position="40"/>
    </location>
</feature>
<evidence type="ECO:0000313" key="10">
    <source>
        <dbReference type="EMBL" id="MCW0481280.1"/>
    </source>
</evidence>
<accession>A0AA42C8U3</accession>
<evidence type="ECO:0000256" key="8">
    <source>
        <dbReference type="RuleBase" id="RU361157"/>
    </source>
</evidence>
<keyword evidence="3 8" id="KW-0813">Transport</keyword>
<feature type="domain" description="ABC transmembrane type-2" evidence="9">
    <location>
        <begin position="132"/>
        <end position="366"/>
    </location>
</feature>
<feature type="transmembrane region" description="Helical" evidence="8">
    <location>
        <begin position="171"/>
        <end position="195"/>
    </location>
</feature>
<dbReference type="PROSITE" id="PS51012">
    <property type="entry name" value="ABC_TM2"/>
    <property type="match status" value="1"/>
</dbReference>
<feature type="transmembrane region" description="Helical" evidence="8">
    <location>
        <begin position="339"/>
        <end position="360"/>
    </location>
</feature>
<sequence>MKRFFGFVKKEFFHIFRDVRTMIILFGIPIAQLLLFGTVITNEIKDAHLAIYDQSKDEVTREITDKLLSSGYFVLNSYLDNDGDIEAIFKKGKVKEVLVFGPNFGQTLEREGKADVQIIADASDPNVGKLLASYTTGIINDYILKEMGELKMPMQITPEVRMFYNEELESVYMFVPGIMAMILMLISAMMTSISITREKELGTMEILLVSPLRPVQIILGKVAPYLILSVVNAVMILGIGHLVFGVPIHGSWVLLMAESILFILMALCLGILISAVAKNQMVAMFISLVALMLPTILLSGFMFPIENMPVPLQVLSHLMPPRWFIVILKNIMLKGTGFLFVWEETLILIIMAAVFTAIAVKKFKTRLE</sequence>
<comment type="similarity">
    <text evidence="2 8">Belongs to the ABC-2 integral membrane protein family.</text>
</comment>
<dbReference type="GO" id="GO:0043190">
    <property type="term" value="C:ATP-binding cassette (ABC) transporter complex"/>
    <property type="evidence" value="ECO:0007669"/>
    <property type="project" value="InterPro"/>
</dbReference>
<evidence type="ECO:0000256" key="3">
    <source>
        <dbReference type="ARBA" id="ARBA00022448"/>
    </source>
</evidence>
<keyword evidence="11" id="KW-1185">Reference proteome</keyword>
<name>A0AA42C8U3_9BACT</name>
<keyword evidence="6 8" id="KW-1133">Transmembrane helix</keyword>
<proteinExistence type="inferred from homology"/>
<keyword evidence="4 8" id="KW-1003">Cell membrane</keyword>
<dbReference type="EMBL" id="JAPAAF010000001">
    <property type="protein sequence ID" value="MCW0481280.1"/>
    <property type="molecule type" value="Genomic_DNA"/>
</dbReference>
<protein>
    <recommendedName>
        <fullName evidence="8">Transport permease protein</fullName>
    </recommendedName>
</protein>
<dbReference type="PANTHER" id="PTHR30294:SF29">
    <property type="entry name" value="MULTIDRUG ABC TRANSPORTER PERMEASE YBHS-RELATED"/>
    <property type="match status" value="1"/>
</dbReference>
<evidence type="ECO:0000256" key="6">
    <source>
        <dbReference type="ARBA" id="ARBA00022989"/>
    </source>
</evidence>
<dbReference type="InterPro" id="IPR013525">
    <property type="entry name" value="ABC2_TM"/>
</dbReference>
<dbReference type="AlphaFoldDB" id="A0AA42C8U3"/>
<dbReference type="PANTHER" id="PTHR30294">
    <property type="entry name" value="MEMBRANE COMPONENT OF ABC TRANSPORTER YHHJ-RELATED"/>
    <property type="match status" value="1"/>
</dbReference>
<dbReference type="Proteomes" id="UP001163821">
    <property type="component" value="Unassembled WGS sequence"/>
</dbReference>
<dbReference type="Gene3D" id="3.40.1710.10">
    <property type="entry name" value="abc type-2 transporter like domain"/>
    <property type="match status" value="1"/>
</dbReference>
<keyword evidence="5 8" id="KW-0812">Transmembrane</keyword>
<gene>
    <name evidence="10" type="ORF">N2K84_00970</name>
</gene>
<evidence type="ECO:0000256" key="7">
    <source>
        <dbReference type="ARBA" id="ARBA00023136"/>
    </source>
</evidence>
<keyword evidence="7 8" id="KW-0472">Membrane</keyword>
<evidence type="ECO:0000256" key="2">
    <source>
        <dbReference type="ARBA" id="ARBA00007783"/>
    </source>
</evidence>
<dbReference type="InterPro" id="IPR000412">
    <property type="entry name" value="ABC_2_transport"/>
</dbReference>
<dbReference type="RefSeq" id="WP_282589884.1">
    <property type="nucleotide sequence ID" value="NZ_JAPAAF010000001.1"/>
</dbReference>
<organism evidence="10 11">
    <name type="scientific">Gaoshiqia sediminis</name>
    <dbReference type="NCBI Taxonomy" id="2986998"/>
    <lineage>
        <taxon>Bacteria</taxon>
        <taxon>Pseudomonadati</taxon>
        <taxon>Bacteroidota</taxon>
        <taxon>Bacteroidia</taxon>
        <taxon>Marinilabiliales</taxon>
        <taxon>Prolixibacteraceae</taxon>
        <taxon>Gaoshiqia</taxon>
    </lineage>
</organism>
<evidence type="ECO:0000256" key="4">
    <source>
        <dbReference type="ARBA" id="ARBA00022475"/>
    </source>
</evidence>